<name>A0ABD1YKB4_9MARC</name>
<dbReference type="EMBL" id="JBHFFA010000004">
    <property type="protein sequence ID" value="KAL2629902.1"/>
    <property type="molecule type" value="Genomic_DNA"/>
</dbReference>
<evidence type="ECO:0000313" key="1">
    <source>
        <dbReference type="EMBL" id="KAL2629902.1"/>
    </source>
</evidence>
<accession>A0ABD1YKB4</accession>
<dbReference type="Proteomes" id="UP001605036">
    <property type="component" value="Unassembled WGS sequence"/>
</dbReference>
<proteinExistence type="predicted"/>
<sequence>MLSDLYKAYDDSDYVKQLEDATKPVLKKKMAYYSVKRRKLDADAQKEKKLRQRAFVCLSDKGIDESFTKTTICKCGNECLKKVNKKDVITERQIFHLEWYSKRVEHIAIL</sequence>
<comment type="caution">
    <text evidence="1">The sequence shown here is derived from an EMBL/GenBank/DDBJ whole genome shotgun (WGS) entry which is preliminary data.</text>
</comment>
<reference evidence="1 2" key="1">
    <citation type="submission" date="2024-09" db="EMBL/GenBank/DDBJ databases">
        <title>Chromosome-scale assembly of Riccia fluitans.</title>
        <authorList>
            <person name="Paukszto L."/>
            <person name="Sawicki J."/>
            <person name="Karawczyk K."/>
            <person name="Piernik-Szablinska J."/>
            <person name="Szczecinska M."/>
            <person name="Mazdziarz M."/>
        </authorList>
    </citation>
    <scope>NUCLEOTIDE SEQUENCE [LARGE SCALE GENOMIC DNA]</scope>
    <source>
        <strain evidence="1">Rf_01</strain>
        <tissue evidence="1">Aerial parts of the thallus</tissue>
    </source>
</reference>
<evidence type="ECO:0000313" key="2">
    <source>
        <dbReference type="Proteomes" id="UP001605036"/>
    </source>
</evidence>
<protein>
    <submittedName>
        <fullName evidence="1">Uncharacterized protein</fullName>
    </submittedName>
</protein>
<organism evidence="1 2">
    <name type="scientific">Riccia fluitans</name>
    <dbReference type="NCBI Taxonomy" id="41844"/>
    <lineage>
        <taxon>Eukaryota</taxon>
        <taxon>Viridiplantae</taxon>
        <taxon>Streptophyta</taxon>
        <taxon>Embryophyta</taxon>
        <taxon>Marchantiophyta</taxon>
        <taxon>Marchantiopsida</taxon>
        <taxon>Marchantiidae</taxon>
        <taxon>Marchantiales</taxon>
        <taxon>Ricciaceae</taxon>
        <taxon>Riccia</taxon>
    </lineage>
</organism>
<gene>
    <name evidence="1" type="ORF">R1flu_014588</name>
</gene>
<keyword evidence="2" id="KW-1185">Reference proteome</keyword>
<dbReference type="AlphaFoldDB" id="A0ABD1YKB4"/>